<name>A0ABQ9E8V3_TEGGR</name>
<dbReference type="EMBL" id="JARBDR010000919">
    <property type="protein sequence ID" value="KAJ8299940.1"/>
    <property type="molecule type" value="Genomic_DNA"/>
</dbReference>
<gene>
    <name evidence="1" type="ORF">KUTeg_021459</name>
</gene>
<protein>
    <submittedName>
        <fullName evidence="1">Uncharacterized protein</fullName>
    </submittedName>
</protein>
<comment type="caution">
    <text evidence="1">The sequence shown here is derived from an EMBL/GenBank/DDBJ whole genome shotgun (WGS) entry which is preliminary data.</text>
</comment>
<proteinExistence type="predicted"/>
<reference evidence="1 2" key="1">
    <citation type="submission" date="2022-12" db="EMBL/GenBank/DDBJ databases">
        <title>Chromosome-level genome of Tegillarca granosa.</title>
        <authorList>
            <person name="Kim J."/>
        </authorList>
    </citation>
    <scope>NUCLEOTIDE SEQUENCE [LARGE SCALE GENOMIC DNA]</scope>
    <source>
        <strain evidence="1">Teg-2019</strain>
        <tissue evidence="1">Adductor muscle</tissue>
    </source>
</reference>
<evidence type="ECO:0000313" key="1">
    <source>
        <dbReference type="EMBL" id="KAJ8299940.1"/>
    </source>
</evidence>
<dbReference type="PANTHER" id="PTHR31511">
    <property type="entry name" value="PROTEIN CBG23764"/>
    <property type="match status" value="1"/>
</dbReference>
<organism evidence="1 2">
    <name type="scientific">Tegillarca granosa</name>
    <name type="common">Malaysian cockle</name>
    <name type="synonym">Anadara granosa</name>
    <dbReference type="NCBI Taxonomy" id="220873"/>
    <lineage>
        <taxon>Eukaryota</taxon>
        <taxon>Metazoa</taxon>
        <taxon>Spiralia</taxon>
        <taxon>Lophotrochozoa</taxon>
        <taxon>Mollusca</taxon>
        <taxon>Bivalvia</taxon>
        <taxon>Autobranchia</taxon>
        <taxon>Pteriomorphia</taxon>
        <taxon>Arcoida</taxon>
        <taxon>Arcoidea</taxon>
        <taxon>Arcidae</taxon>
        <taxon>Tegillarca</taxon>
    </lineage>
</organism>
<accession>A0ABQ9E8V3</accession>
<dbReference type="Proteomes" id="UP001217089">
    <property type="component" value="Unassembled WGS sequence"/>
</dbReference>
<sequence>MSIVTVASENTSDTIVNRVPDVSQHLCSVFEEEDRIKDILKDIKPLDMSVDEVNCFPWIEKFDSHIIFSAIGKFKNRVSCIANSTERFKLLKEFPNEKEAELLLRKGVHCYDIRFYETDIPPIGKFYSRVTKSHITSDDYAFAKTVWQTSDIANIGYNQNGAHFVTAPGLAWSACLKMTKCNLTVLAKPDMVGISVISNRYAKANNPYIPETYDSTKSLTYTT</sequence>
<keyword evidence="2" id="KW-1185">Reference proteome</keyword>
<dbReference type="PANTHER" id="PTHR31511:SF12">
    <property type="entry name" value="RHO TERMINATION FACTOR N-TERMINAL DOMAIN-CONTAINING PROTEIN"/>
    <property type="match status" value="1"/>
</dbReference>
<evidence type="ECO:0000313" key="2">
    <source>
        <dbReference type="Proteomes" id="UP001217089"/>
    </source>
</evidence>